<evidence type="ECO:0000313" key="2">
    <source>
        <dbReference type="EMBL" id="GAH38660.1"/>
    </source>
</evidence>
<organism evidence="2">
    <name type="scientific">marine sediment metagenome</name>
    <dbReference type="NCBI Taxonomy" id="412755"/>
    <lineage>
        <taxon>unclassified sequences</taxon>
        <taxon>metagenomes</taxon>
        <taxon>ecological metagenomes</taxon>
    </lineage>
</organism>
<feature type="domain" description="Transcription factor NikR nickel binding C-terminal" evidence="1">
    <location>
        <begin position="71"/>
        <end position="136"/>
    </location>
</feature>
<proteinExistence type="predicted"/>
<gene>
    <name evidence="2" type="ORF">S03H2_22651</name>
</gene>
<name>X1G1I8_9ZZZZ</name>
<dbReference type="EMBL" id="BARU01012231">
    <property type="protein sequence ID" value="GAH38660.1"/>
    <property type="molecule type" value="Genomic_DNA"/>
</dbReference>
<sequence>MSPIISFSINESLKQFINKLISKNQYENKSKLIRDALLRLMSDIEVSNLEIYGDGGSIAKKIVGNLIIVAPHDPHIQRKLNKIENKYKDQVINKNQHFQGENLIIFMIFEGEIQDFQKIVVEINGIKEIKNFRYLIIN</sequence>
<dbReference type="GO" id="GO:0006355">
    <property type="term" value="P:regulation of DNA-templated transcription"/>
    <property type="evidence" value="ECO:0007669"/>
    <property type="project" value="InterPro"/>
</dbReference>
<dbReference type="Gene3D" id="3.30.70.1150">
    <property type="entry name" value="ACT-like. Chain A, domain 2"/>
    <property type="match status" value="1"/>
</dbReference>
<dbReference type="InterPro" id="IPR010985">
    <property type="entry name" value="Ribbon_hlx_hlx"/>
</dbReference>
<comment type="caution">
    <text evidence="2">The sequence shown here is derived from an EMBL/GenBank/DDBJ whole genome shotgun (WGS) entry which is preliminary data.</text>
</comment>
<dbReference type="InterPro" id="IPR014864">
    <property type="entry name" value="TF_NikR_Ni-bd_C"/>
</dbReference>
<evidence type="ECO:0000259" key="1">
    <source>
        <dbReference type="Pfam" id="PF08753"/>
    </source>
</evidence>
<dbReference type="SUPFAM" id="SSF55021">
    <property type="entry name" value="ACT-like"/>
    <property type="match status" value="1"/>
</dbReference>
<protein>
    <recommendedName>
        <fullName evidence="1">Transcription factor NikR nickel binding C-terminal domain-containing protein</fullName>
    </recommendedName>
</protein>
<reference evidence="2" key="1">
    <citation type="journal article" date="2014" name="Front. Microbiol.">
        <title>High frequency of phylogenetically diverse reductive dehalogenase-homologous genes in deep subseafloor sedimentary metagenomes.</title>
        <authorList>
            <person name="Kawai M."/>
            <person name="Futagami T."/>
            <person name="Toyoda A."/>
            <person name="Takaki Y."/>
            <person name="Nishi S."/>
            <person name="Hori S."/>
            <person name="Arai W."/>
            <person name="Tsubouchi T."/>
            <person name="Morono Y."/>
            <person name="Uchiyama I."/>
            <person name="Ito T."/>
            <person name="Fujiyama A."/>
            <person name="Inagaki F."/>
            <person name="Takami H."/>
        </authorList>
    </citation>
    <scope>NUCLEOTIDE SEQUENCE</scope>
    <source>
        <strain evidence="2">Expedition CK06-06</strain>
    </source>
</reference>
<dbReference type="SUPFAM" id="SSF47598">
    <property type="entry name" value="Ribbon-helix-helix"/>
    <property type="match status" value="1"/>
</dbReference>
<dbReference type="CDD" id="cd22231">
    <property type="entry name" value="RHH_NikR_HicB-like"/>
    <property type="match status" value="1"/>
</dbReference>
<dbReference type="InterPro" id="IPR045865">
    <property type="entry name" value="ACT-like_dom_sf"/>
</dbReference>
<feature type="non-terminal residue" evidence="2">
    <location>
        <position position="138"/>
    </location>
</feature>
<dbReference type="Pfam" id="PF08753">
    <property type="entry name" value="NikR_C"/>
    <property type="match status" value="1"/>
</dbReference>
<accession>X1G1I8</accession>
<dbReference type="AlphaFoldDB" id="X1G1I8"/>
<dbReference type="InterPro" id="IPR027271">
    <property type="entry name" value="Acetolactate_synth/TF_NikR_C"/>
</dbReference>